<dbReference type="InterPro" id="IPR004875">
    <property type="entry name" value="DDE_SF_endonuclease_dom"/>
</dbReference>
<comment type="caution">
    <text evidence="3">The sequence shown here is derived from an EMBL/GenBank/DDBJ whole genome shotgun (WGS) entry which is preliminary data.</text>
</comment>
<feature type="region of interest" description="Disordered" evidence="1">
    <location>
        <begin position="24"/>
        <end position="76"/>
    </location>
</feature>
<evidence type="ECO:0000313" key="4">
    <source>
        <dbReference type="Proteomes" id="UP001642464"/>
    </source>
</evidence>
<evidence type="ECO:0000256" key="1">
    <source>
        <dbReference type="SAM" id="MobiDB-lite"/>
    </source>
</evidence>
<dbReference type="EMBL" id="CAXAMM010006913">
    <property type="protein sequence ID" value="CAK9012724.1"/>
    <property type="molecule type" value="Genomic_DNA"/>
</dbReference>
<evidence type="ECO:0000259" key="2">
    <source>
        <dbReference type="Pfam" id="PF03184"/>
    </source>
</evidence>
<proteinExistence type="predicted"/>
<name>A0ABP0JEC6_9DINO</name>
<evidence type="ECO:0000313" key="3">
    <source>
        <dbReference type="EMBL" id="CAK9012724.1"/>
    </source>
</evidence>
<sequence>MTDTQREEWKSSYLTFCAEKSVAKPSAATAEAPPSVEPLTATPPKAQPAVELPSPQTGEKRALQPAQKPEARPRFEDRTPTLHAFEKRWAFLKKELKKAGPNSGFFLQRAADFYLLYLDVVHLLEQGEWDGKVTKAANALQAFHVNKVKIGRVRKHLAEAKQAGEQNVVPRCFAAGRYGTGMLTVSQKQDLVTHVTRCAQSNKPLSVADIKKSMFRYWLCNCNLVEPNMPVPWGDYDAHERSMDYIYRHWREWVDDTYPDDFQIRRRCLNARPAEQAAMLTPQACHQFLDLLEETLDECGWRQNGALTDEAGVAIWNTDEKGFEARDSGKLKGQKVLVPKCIGTSASASVQEGSFGHITILPYMSLRGDISPPSVVVQGTTFSEAWAKIWPEAAVRATARGSMTAELFVEFTLRWERYVRQDLKVSRDKELILLLDSGGGSLLHLSPDFTLACFSKKIRPLFFPPYSTSALCPADQAPNAQAELLWDKKRRDSNLSHLAALDVVHEVFDHAYCSKYIRSGFKTCGLITGQPLAREQIFGERGVSLFRTIVSAKEVVLQAPESEAVLQAPKGYQRAEAKVKCEACGKRTPSSLPKCGYCGGDNAGYNAVQDCVSQGLKHQGYTKKVPAVVDTAAELSCIEPAAKANLVRWSGDLLAEMRKRKNSEEAQGQPATKKVAAECASSASALPKDVPASDGPVQVELDLEDPADAEKFLLSKFKPEKREQLQPVARFYLQELKKGKKEPLVNLLRKEVIGPKMLDSAKGRQAWVDCWSANRALRFVTVNM</sequence>
<gene>
    <name evidence="3" type="ORF">SCF082_LOCUS11628</name>
</gene>
<keyword evidence="4" id="KW-1185">Reference proteome</keyword>
<protein>
    <recommendedName>
        <fullName evidence="2">DDE-1 domain-containing protein</fullName>
    </recommendedName>
</protein>
<dbReference type="Pfam" id="PF03184">
    <property type="entry name" value="DDE_1"/>
    <property type="match status" value="1"/>
</dbReference>
<feature type="domain" description="DDE-1" evidence="2">
    <location>
        <begin position="372"/>
        <end position="476"/>
    </location>
</feature>
<organism evidence="3 4">
    <name type="scientific">Durusdinium trenchii</name>
    <dbReference type="NCBI Taxonomy" id="1381693"/>
    <lineage>
        <taxon>Eukaryota</taxon>
        <taxon>Sar</taxon>
        <taxon>Alveolata</taxon>
        <taxon>Dinophyceae</taxon>
        <taxon>Suessiales</taxon>
        <taxon>Symbiodiniaceae</taxon>
        <taxon>Durusdinium</taxon>
    </lineage>
</organism>
<accession>A0ABP0JEC6</accession>
<reference evidence="3 4" key="1">
    <citation type="submission" date="2024-02" db="EMBL/GenBank/DDBJ databases">
        <authorList>
            <person name="Chen Y."/>
            <person name="Shah S."/>
            <person name="Dougan E. K."/>
            <person name="Thang M."/>
            <person name="Chan C."/>
        </authorList>
    </citation>
    <scope>NUCLEOTIDE SEQUENCE [LARGE SCALE GENOMIC DNA]</scope>
</reference>
<dbReference type="Proteomes" id="UP001642464">
    <property type="component" value="Unassembled WGS sequence"/>
</dbReference>